<evidence type="ECO:0000256" key="2">
    <source>
        <dbReference type="ARBA" id="ARBA00006432"/>
    </source>
</evidence>
<evidence type="ECO:0000259" key="6">
    <source>
        <dbReference type="Pfam" id="PF13193"/>
    </source>
</evidence>
<keyword evidence="4" id="KW-0576">Peroxisome</keyword>
<accession>A0A921ZRD0</accession>
<comment type="similarity">
    <text evidence="2">Belongs to the ATP-dependent AMP-binding enzyme family.</text>
</comment>
<keyword evidence="8" id="KW-1185">Reference proteome</keyword>
<dbReference type="InterPro" id="IPR045851">
    <property type="entry name" value="AMP-bd_C_sf"/>
</dbReference>
<evidence type="ECO:0000256" key="1">
    <source>
        <dbReference type="ARBA" id="ARBA00004275"/>
    </source>
</evidence>
<dbReference type="InterPro" id="IPR025110">
    <property type="entry name" value="AMP-bd_C"/>
</dbReference>
<dbReference type="Gene3D" id="3.40.50.980">
    <property type="match status" value="2"/>
</dbReference>
<dbReference type="PANTHER" id="PTHR24096">
    <property type="entry name" value="LONG-CHAIN-FATTY-ACID--COA LIGASE"/>
    <property type="match status" value="1"/>
</dbReference>
<proteinExistence type="inferred from homology"/>
<evidence type="ECO:0000256" key="3">
    <source>
        <dbReference type="ARBA" id="ARBA00022598"/>
    </source>
</evidence>
<dbReference type="Proteomes" id="UP000791440">
    <property type="component" value="Unassembled WGS sequence"/>
</dbReference>
<dbReference type="EMBL" id="JH668826">
    <property type="protein sequence ID" value="KAG6462265.1"/>
    <property type="molecule type" value="Genomic_DNA"/>
</dbReference>
<dbReference type="GO" id="GO:0016405">
    <property type="term" value="F:CoA-ligase activity"/>
    <property type="evidence" value="ECO:0007669"/>
    <property type="project" value="TreeGrafter"/>
</dbReference>
<sequence length="538" mass="59096">MITQGIVTGGPSLSIPAHLSFGQYVIDRLRSFCETNKDCLINYETGNKVTSKEFLKDIVSIATGLRKLQLKRGNTIGIFSENRNEYLAAVLGAVCCGATVTTINAIYKPDELKHALSIANPTVMFCSQSTLKNNLRVLKATPSIKTIIQFDGTPTETGIIRYKKIKMDANIWEFEPADVQQGSSDTLFLQYSSGTTGLSKAVMLTHLNVLYAVACFDYGYIRECCSRILIAMPWSHIYGLAVTIHLLTCNKLVVYLPKFSSDRYFDAIQKYKIEALYTVPPILVIISKLPIVSQWDLSSIKRISCGAAPLSAETTQSVLERLPNCTGIIQGYGMTELSLGAIKCTDDLNSVNKPGSCGRPVPGVKIKVVNIETREILGPYMEGEICIKGPLVMKGYAGNATATKEIMDNEGYLKTGDIGYYDDDGYFFIVDRLKELIKYKGNQVAPAAIESTLLQHSCVADCGVVGAPDEAAGELPTAFIVLKPNVKPNKEDILQFTEQKLSPVSRLRGGIIFTNEIPKNPSGKILRRVLKQRLSQIK</sequence>
<dbReference type="CDD" id="cd05911">
    <property type="entry name" value="Firefly_Luc_like"/>
    <property type="match status" value="1"/>
</dbReference>
<dbReference type="AlphaFoldDB" id="A0A921ZRD0"/>
<name>A0A921ZRD0_MANSE</name>
<dbReference type="Pfam" id="PF13193">
    <property type="entry name" value="AMP-binding_C"/>
    <property type="match status" value="1"/>
</dbReference>
<dbReference type="InterPro" id="IPR020845">
    <property type="entry name" value="AMP-binding_CS"/>
</dbReference>
<keyword evidence="3" id="KW-0436">Ligase</keyword>
<reference evidence="7" key="2">
    <citation type="submission" date="2020-12" db="EMBL/GenBank/DDBJ databases">
        <authorList>
            <person name="Kanost M."/>
        </authorList>
    </citation>
    <scope>NUCLEOTIDE SEQUENCE</scope>
</reference>
<dbReference type="Pfam" id="PF00501">
    <property type="entry name" value="AMP-binding"/>
    <property type="match status" value="1"/>
</dbReference>
<protein>
    <recommendedName>
        <fullName evidence="9">Luciferin 4-monooxygenase</fullName>
    </recommendedName>
</protein>
<evidence type="ECO:0000313" key="7">
    <source>
        <dbReference type="EMBL" id="KAG6462265.1"/>
    </source>
</evidence>
<dbReference type="FunFam" id="3.30.300.30:FF:000007">
    <property type="entry name" value="4-coumarate--CoA ligase 2"/>
    <property type="match status" value="1"/>
</dbReference>
<dbReference type="PANTHER" id="PTHR24096:SF149">
    <property type="entry name" value="AMP-BINDING DOMAIN-CONTAINING PROTEIN-RELATED"/>
    <property type="match status" value="1"/>
</dbReference>
<feature type="domain" description="AMP-dependent synthetase/ligase" evidence="5">
    <location>
        <begin position="36"/>
        <end position="396"/>
    </location>
</feature>
<reference evidence="7" key="1">
    <citation type="journal article" date="2016" name="Insect Biochem. Mol. Biol.">
        <title>Multifaceted biological insights from a draft genome sequence of the tobacco hornworm moth, Manduca sexta.</title>
        <authorList>
            <person name="Kanost M.R."/>
            <person name="Arrese E.L."/>
            <person name="Cao X."/>
            <person name="Chen Y.R."/>
            <person name="Chellapilla S."/>
            <person name="Goldsmith M.R."/>
            <person name="Grosse-Wilde E."/>
            <person name="Heckel D.G."/>
            <person name="Herndon N."/>
            <person name="Jiang H."/>
            <person name="Papanicolaou A."/>
            <person name="Qu J."/>
            <person name="Soulages J.L."/>
            <person name="Vogel H."/>
            <person name="Walters J."/>
            <person name="Waterhouse R.M."/>
            <person name="Ahn S.J."/>
            <person name="Almeida F.C."/>
            <person name="An C."/>
            <person name="Aqrawi P."/>
            <person name="Bretschneider A."/>
            <person name="Bryant W.B."/>
            <person name="Bucks S."/>
            <person name="Chao H."/>
            <person name="Chevignon G."/>
            <person name="Christen J.M."/>
            <person name="Clarke D.F."/>
            <person name="Dittmer N.T."/>
            <person name="Ferguson L.C.F."/>
            <person name="Garavelou S."/>
            <person name="Gordon K.H.J."/>
            <person name="Gunaratna R.T."/>
            <person name="Han Y."/>
            <person name="Hauser F."/>
            <person name="He Y."/>
            <person name="Heidel-Fischer H."/>
            <person name="Hirsh A."/>
            <person name="Hu Y."/>
            <person name="Jiang H."/>
            <person name="Kalra D."/>
            <person name="Klinner C."/>
            <person name="Konig C."/>
            <person name="Kovar C."/>
            <person name="Kroll A.R."/>
            <person name="Kuwar S.S."/>
            <person name="Lee S.L."/>
            <person name="Lehman R."/>
            <person name="Li K."/>
            <person name="Li Z."/>
            <person name="Liang H."/>
            <person name="Lovelace S."/>
            <person name="Lu Z."/>
            <person name="Mansfield J.H."/>
            <person name="McCulloch K.J."/>
            <person name="Mathew T."/>
            <person name="Morton B."/>
            <person name="Muzny D.M."/>
            <person name="Neunemann D."/>
            <person name="Ongeri F."/>
            <person name="Pauchet Y."/>
            <person name="Pu L.L."/>
            <person name="Pyrousis I."/>
            <person name="Rao X.J."/>
            <person name="Redding A."/>
            <person name="Roesel C."/>
            <person name="Sanchez-Gracia A."/>
            <person name="Schaack S."/>
            <person name="Shukla A."/>
            <person name="Tetreau G."/>
            <person name="Wang Y."/>
            <person name="Xiong G.H."/>
            <person name="Traut W."/>
            <person name="Walsh T.K."/>
            <person name="Worley K.C."/>
            <person name="Wu D."/>
            <person name="Wu W."/>
            <person name="Wu Y.Q."/>
            <person name="Zhang X."/>
            <person name="Zou Z."/>
            <person name="Zucker H."/>
            <person name="Briscoe A.D."/>
            <person name="Burmester T."/>
            <person name="Clem R.J."/>
            <person name="Feyereisen R."/>
            <person name="Grimmelikhuijzen C.J.P."/>
            <person name="Hamodrakas S.J."/>
            <person name="Hansson B.S."/>
            <person name="Huguet E."/>
            <person name="Jermiin L.S."/>
            <person name="Lan Q."/>
            <person name="Lehman H.K."/>
            <person name="Lorenzen M."/>
            <person name="Merzendorfer H."/>
            <person name="Michalopoulos I."/>
            <person name="Morton D.B."/>
            <person name="Muthukrishnan S."/>
            <person name="Oakeshott J.G."/>
            <person name="Palmer W."/>
            <person name="Park Y."/>
            <person name="Passarelli A.L."/>
            <person name="Rozas J."/>
            <person name="Schwartz L.M."/>
            <person name="Smith W."/>
            <person name="Southgate A."/>
            <person name="Vilcinskas A."/>
            <person name="Vogt R."/>
            <person name="Wang P."/>
            <person name="Werren J."/>
            <person name="Yu X.Q."/>
            <person name="Zhou J.J."/>
            <person name="Brown S.J."/>
            <person name="Scherer S.E."/>
            <person name="Richards S."/>
            <person name="Blissard G.W."/>
        </authorList>
    </citation>
    <scope>NUCLEOTIDE SEQUENCE</scope>
</reference>
<gene>
    <name evidence="7" type="ORF">O3G_MSEX013148</name>
</gene>
<organism evidence="7 8">
    <name type="scientific">Manduca sexta</name>
    <name type="common">Tobacco hawkmoth</name>
    <name type="synonym">Tobacco hornworm</name>
    <dbReference type="NCBI Taxonomy" id="7130"/>
    <lineage>
        <taxon>Eukaryota</taxon>
        <taxon>Metazoa</taxon>
        <taxon>Ecdysozoa</taxon>
        <taxon>Arthropoda</taxon>
        <taxon>Hexapoda</taxon>
        <taxon>Insecta</taxon>
        <taxon>Pterygota</taxon>
        <taxon>Neoptera</taxon>
        <taxon>Endopterygota</taxon>
        <taxon>Lepidoptera</taxon>
        <taxon>Glossata</taxon>
        <taxon>Ditrysia</taxon>
        <taxon>Bombycoidea</taxon>
        <taxon>Sphingidae</taxon>
        <taxon>Sphinginae</taxon>
        <taxon>Sphingini</taxon>
        <taxon>Manduca</taxon>
    </lineage>
</organism>
<evidence type="ECO:0000256" key="4">
    <source>
        <dbReference type="ARBA" id="ARBA00023140"/>
    </source>
</evidence>
<evidence type="ECO:0000259" key="5">
    <source>
        <dbReference type="Pfam" id="PF00501"/>
    </source>
</evidence>
<dbReference type="Gene3D" id="3.30.300.30">
    <property type="match status" value="1"/>
</dbReference>
<comment type="caution">
    <text evidence="7">The sequence shown here is derived from an EMBL/GenBank/DDBJ whole genome shotgun (WGS) entry which is preliminary data.</text>
</comment>
<dbReference type="PROSITE" id="PS00455">
    <property type="entry name" value="AMP_BINDING"/>
    <property type="match status" value="1"/>
</dbReference>
<comment type="subcellular location">
    <subcellularLocation>
        <location evidence="1">Peroxisome</location>
    </subcellularLocation>
</comment>
<dbReference type="InterPro" id="IPR000873">
    <property type="entry name" value="AMP-dep_synth/lig_dom"/>
</dbReference>
<dbReference type="SUPFAM" id="SSF56801">
    <property type="entry name" value="Acetyl-CoA synthetase-like"/>
    <property type="match status" value="1"/>
</dbReference>
<evidence type="ECO:0000313" key="8">
    <source>
        <dbReference type="Proteomes" id="UP000791440"/>
    </source>
</evidence>
<dbReference type="Gene3D" id="2.30.38.10">
    <property type="entry name" value="Luciferase, Domain 3"/>
    <property type="match status" value="1"/>
</dbReference>
<evidence type="ECO:0008006" key="9">
    <source>
        <dbReference type="Google" id="ProtNLM"/>
    </source>
</evidence>
<feature type="domain" description="AMP-binding enzyme C-terminal" evidence="6">
    <location>
        <begin position="449"/>
        <end position="524"/>
    </location>
</feature>
<dbReference type="GO" id="GO:0005777">
    <property type="term" value="C:peroxisome"/>
    <property type="evidence" value="ECO:0007669"/>
    <property type="project" value="UniProtKB-SubCell"/>
</dbReference>